<accession>A0A1I6FS24</accession>
<dbReference type="Gene3D" id="1.20.1420.30">
    <property type="entry name" value="NCX, central ion-binding region"/>
    <property type="match status" value="1"/>
</dbReference>
<feature type="transmembrane region" description="Helical" evidence="5">
    <location>
        <begin position="249"/>
        <end position="273"/>
    </location>
</feature>
<feature type="transmembrane region" description="Helical" evidence="5">
    <location>
        <begin position="180"/>
        <end position="205"/>
    </location>
</feature>
<dbReference type="InterPro" id="IPR004481">
    <property type="entry name" value="K/Na/Ca-exchanger"/>
</dbReference>
<comment type="subcellular location">
    <subcellularLocation>
        <location evidence="1">Membrane</location>
        <topology evidence="1">Multi-pass membrane protein</topology>
    </subcellularLocation>
</comment>
<evidence type="ECO:0000313" key="7">
    <source>
        <dbReference type="EMBL" id="SFR32723.1"/>
    </source>
</evidence>
<feature type="transmembrane region" description="Helical" evidence="5">
    <location>
        <begin position="6"/>
        <end position="39"/>
    </location>
</feature>
<feature type="transmembrane region" description="Helical" evidence="5">
    <location>
        <begin position="148"/>
        <end position="168"/>
    </location>
</feature>
<evidence type="ECO:0000256" key="2">
    <source>
        <dbReference type="ARBA" id="ARBA00022692"/>
    </source>
</evidence>
<sequence>MLLRAPWAGGAAICAFGFGHFSMIIDFGLVALGLVALVFCGDVLVRGAVGVAQRAGLSPFVIGLTLVGFGTSMPELMTSLIAANQGAPGIALGNVVGSNIANILLILGITAAMGAIPGRALLERDGMVMIGATVVCSVLILSGHVGRIAGLACIAALVTYLVVTLRSGKPDQDDTNAAEPMSLLAGLGIFLAGLVGVMIGAKLLVQGASEIARAFAVSEAVIGLTVVAVGTSLPELVTSVMAARKGQGALAIGNVIGSNIFNILGILGVTAAIYPLAVPADMQGITLWVFILAALLPIGFALVRGLIPRWAGFGFVAGYAAYVVAIVA</sequence>
<proteinExistence type="predicted"/>
<dbReference type="AlphaFoldDB" id="A0A1I6FS24"/>
<protein>
    <submittedName>
        <fullName evidence="7">Cation:H+ antiporter</fullName>
    </submittedName>
</protein>
<feature type="domain" description="Sodium/calcium exchanger membrane region" evidence="6">
    <location>
        <begin position="187"/>
        <end position="326"/>
    </location>
</feature>
<dbReference type="Proteomes" id="UP000199478">
    <property type="component" value="Unassembled WGS sequence"/>
</dbReference>
<feature type="transmembrane region" description="Helical" evidence="5">
    <location>
        <begin position="310"/>
        <end position="327"/>
    </location>
</feature>
<dbReference type="GO" id="GO:0005262">
    <property type="term" value="F:calcium channel activity"/>
    <property type="evidence" value="ECO:0007669"/>
    <property type="project" value="TreeGrafter"/>
</dbReference>
<gene>
    <name evidence="7" type="ORF">SAMN04488005_0362</name>
</gene>
<keyword evidence="3 5" id="KW-1133">Transmembrane helix</keyword>
<dbReference type="GO" id="GO:0005886">
    <property type="term" value="C:plasma membrane"/>
    <property type="evidence" value="ECO:0007669"/>
    <property type="project" value="TreeGrafter"/>
</dbReference>
<dbReference type="NCBIfam" id="TIGR00367">
    <property type="entry name" value="calcium/sodium antiporter"/>
    <property type="match status" value="1"/>
</dbReference>
<feature type="transmembrane region" description="Helical" evidence="5">
    <location>
        <begin position="90"/>
        <end position="114"/>
    </location>
</feature>
<keyword evidence="4 5" id="KW-0472">Membrane</keyword>
<evidence type="ECO:0000256" key="4">
    <source>
        <dbReference type="ARBA" id="ARBA00023136"/>
    </source>
</evidence>
<feature type="domain" description="Sodium/calcium exchanger membrane region" evidence="6">
    <location>
        <begin position="27"/>
        <end position="164"/>
    </location>
</feature>
<dbReference type="GO" id="GO:0008273">
    <property type="term" value="F:calcium, potassium:sodium antiporter activity"/>
    <property type="evidence" value="ECO:0007669"/>
    <property type="project" value="TreeGrafter"/>
</dbReference>
<evidence type="ECO:0000256" key="3">
    <source>
        <dbReference type="ARBA" id="ARBA00022989"/>
    </source>
</evidence>
<dbReference type="EMBL" id="FOYP01000001">
    <property type="protein sequence ID" value="SFR32723.1"/>
    <property type="molecule type" value="Genomic_DNA"/>
</dbReference>
<feature type="transmembrane region" description="Helical" evidence="5">
    <location>
        <begin position="126"/>
        <end position="142"/>
    </location>
</feature>
<name>A0A1I6FS24_9RHOB</name>
<dbReference type="GO" id="GO:0006874">
    <property type="term" value="P:intracellular calcium ion homeostasis"/>
    <property type="evidence" value="ECO:0007669"/>
    <property type="project" value="TreeGrafter"/>
</dbReference>
<dbReference type="STRING" id="390270.SAMN04488005_0362"/>
<keyword evidence="8" id="KW-1185">Reference proteome</keyword>
<evidence type="ECO:0000259" key="6">
    <source>
        <dbReference type="Pfam" id="PF01699"/>
    </source>
</evidence>
<reference evidence="8" key="1">
    <citation type="submission" date="2016-10" db="EMBL/GenBank/DDBJ databases">
        <authorList>
            <person name="Varghese N."/>
            <person name="Submissions S."/>
        </authorList>
    </citation>
    <scope>NUCLEOTIDE SEQUENCE [LARGE SCALE GENOMIC DNA]</scope>
    <source>
        <strain evidence="8">DSM 26879</strain>
    </source>
</reference>
<evidence type="ECO:0000256" key="1">
    <source>
        <dbReference type="ARBA" id="ARBA00004141"/>
    </source>
</evidence>
<keyword evidence="2 5" id="KW-0812">Transmembrane</keyword>
<dbReference type="InterPro" id="IPR004837">
    <property type="entry name" value="NaCa_Exmemb"/>
</dbReference>
<dbReference type="PANTHER" id="PTHR10846:SF8">
    <property type="entry name" value="INNER MEMBRANE PROTEIN YRBG"/>
    <property type="match status" value="1"/>
</dbReference>
<organism evidence="7 8">
    <name type="scientific">Yoonia tamlensis</name>
    <dbReference type="NCBI Taxonomy" id="390270"/>
    <lineage>
        <taxon>Bacteria</taxon>
        <taxon>Pseudomonadati</taxon>
        <taxon>Pseudomonadota</taxon>
        <taxon>Alphaproteobacteria</taxon>
        <taxon>Rhodobacterales</taxon>
        <taxon>Paracoccaceae</taxon>
        <taxon>Yoonia</taxon>
    </lineage>
</organism>
<dbReference type="Pfam" id="PF01699">
    <property type="entry name" value="Na_Ca_ex"/>
    <property type="match status" value="2"/>
</dbReference>
<dbReference type="InterPro" id="IPR044880">
    <property type="entry name" value="NCX_ion-bd_dom_sf"/>
</dbReference>
<dbReference type="PANTHER" id="PTHR10846">
    <property type="entry name" value="SODIUM/POTASSIUM/CALCIUM EXCHANGER"/>
    <property type="match status" value="1"/>
</dbReference>
<evidence type="ECO:0000313" key="8">
    <source>
        <dbReference type="Proteomes" id="UP000199478"/>
    </source>
</evidence>
<feature type="transmembrane region" description="Helical" evidence="5">
    <location>
        <begin position="285"/>
        <end position="303"/>
    </location>
</feature>
<evidence type="ECO:0000256" key="5">
    <source>
        <dbReference type="SAM" id="Phobius"/>
    </source>
</evidence>